<dbReference type="Pfam" id="PF06414">
    <property type="entry name" value="Zeta_toxin"/>
    <property type="match status" value="1"/>
</dbReference>
<evidence type="ECO:0000313" key="9">
    <source>
        <dbReference type="Proteomes" id="UP000294853"/>
    </source>
</evidence>
<dbReference type="Proteomes" id="UP000294853">
    <property type="component" value="Chromosome"/>
</dbReference>
<dbReference type="SUPFAM" id="SSF52540">
    <property type="entry name" value="P-loop containing nucleoside triphosphate hydrolases"/>
    <property type="match status" value="1"/>
</dbReference>
<comment type="similarity">
    <text evidence="1">Belongs to the zeta toxin family.</text>
</comment>
<reference evidence="8 9" key="1">
    <citation type="submission" date="2019-03" db="EMBL/GenBank/DDBJ databases">
        <title>Three New Species of Nocardioides, Nocardioides euryhalodurans sp. nov., Nocardioides seonyuensis sp. nov. and Nocardioides eburneoflavus sp. nov. Iolated from Soil.</title>
        <authorList>
            <person name="Roh S.G."/>
            <person name="Lee C."/>
            <person name="Kim M.-K."/>
            <person name="Kim S.B."/>
        </authorList>
    </citation>
    <scope>NUCLEOTIDE SEQUENCE [LARGE SCALE GENOMIC DNA]</scope>
    <source>
        <strain evidence="8 9">MMS17-SY207-3</strain>
    </source>
</reference>
<dbReference type="KEGG" id="nsn:EXE58_15475"/>
<dbReference type="Gene3D" id="3.40.50.300">
    <property type="entry name" value="P-loop containing nucleotide triphosphate hydrolases"/>
    <property type="match status" value="1"/>
</dbReference>
<accession>A0A4P7IH76</accession>
<evidence type="ECO:0000256" key="1">
    <source>
        <dbReference type="ARBA" id="ARBA00009104"/>
    </source>
</evidence>
<keyword evidence="4" id="KW-0067">ATP-binding</keyword>
<evidence type="ECO:0000256" key="3">
    <source>
        <dbReference type="ARBA" id="ARBA00022741"/>
    </source>
</evidence>
<dbReference type="GO" id="GO:0005524">
    <property type="term" value="F:ATP binding"/>
    <property type="evidence" value="ECO:0007669"/>
    <property type="project" value="UniProtKB-KW"/>
</dbReference>
<evidence type="ECO:0000313" key="8">
    <source>
        <dbReference type="EMBL" id="QBX56719.1"/>
    </source>
</evidence>
<dbReference type="PANTHER" id="PTHR39206">
    <property type="entry name" value="SLL8004 PROTEIN"/>
    <property type="match status" value="1"/>
</dbReference>
<keyword evidence="9" id="KW-1185">Reference proteome</keyword>
<evidence type="ECO:0000256" key="5">
    <source>
        <dbReference type="ARBA" id="ARBA00032897"/>
    </source>
</evidence>
<feature type="domain" description="Zeta toxin" evidence="7">
    <location>
        <begin position="3"/>
        <end position="156"/>
    </location>
</feature>
<evidence type="ECO:0000256" key="6">
    <source>
        <dbReference type="ARBA" id="ARBA00048178"/>
    </source>
</evidence>
<proteinExistence type="inferred from homology"/>
<dbReference type="InterPro" id="IPR027417">
    <property type="entry name" value="P-loop_NTPase"/>
</dbReference>
<evidence type="ECO:0000259" key="7">
    <source>
        <dbReference type="Pfam" id="PF06414"/>
    </source>
</evidence>
<evidence type="ECO:0000256" key="2">
    <source>
        <dbReference type="ARBA" id="ARBA00011963"/>
    </source>
</evidence>
<evidence type="ECO:0000256" key="4">
    <source>
        <dbReference type="ARBA" id="ARBA00022840"/>
    </source>
</evidence>
<dbReference type="RefSeq" id="WP_135268704.1">
    <property type="nucleotide sequence ID" value="NZ_CP038436.1"/>
</dbReference>
<protein>
    <recommendedName>
        <fullName evidence="5">UDP-N-acetylglucosamine kinase</fullName>
        <ecNumber evidence="2">2.7.1.176</ecNumber>
    </recommendedName>
    <alternativeName>
        <fullName evidence="5">UDP-N-acetylglucosamine kinase</fullName>
    </alternativeName>
</protein>
<keyword evidence="3" id="KW-0547">Nucleotide-binding</keyword>
<name>A0A4P7IH76_9ACTN</name>
<dbReference type="EMBL" id="CP038436">
    <property type="protein sequence ID" value="QBX56719.1"/>
    <property type="molecule type" value="Genomic_DNA"/>
</dbReference>
<dbReference type="GO" id="GO:0016301">
    <property type="term" value="F:kinase activity"/>
    <property type="evidence" value="ECO:0007669"/>
    <property type="project" value="InterPro"/>
</dbReference>
<dbReference type="EC" id="2.7.1.176" evidence="2"/>
<dbReference type="OrthoDB" id="9791543at2"/>
<gene>
    <name evidence="8" type="ORF">EXE58_15475</name>
</gene>
<dbReference type="PANTHER" id="PTHR39206:SF1">
    <property type="entry name" value="SLL8004 PROTEIN"/>
    <property type="match status" value="1"/>
</dbReference>
<sequence length="189" mass="21037">MSTPVLHLLAGPNGAGKTTFVERILAPVTGLPFINADVIAAQTWPGAEAEHAYEASRAAAQRRQELLHERVSFISETVFSHPSKVELVRQATACGYLVRLHVVLVPVELSVARVAERVVRGGHDVPETKIRERHARLWTCVVQAREDADRTVFYDNSVAAQPFREVARYVEGRPMGTPGWPRWAPDELR</sequence>
<comment type="catalytic activity">
    <reaction evidence="6">
        <text>UDP-N-acetyl-alpha-D-glucosamine + ATP = UDP-N-acetyl-alpha-D-glucosamine 3'-phosphate + ADP + H(+)</text>
        <dbReference type="Rhea" id="RHEA:32671"/>
        <dbReference type="ChEBI" id="CHEBI:15378"/>
        <dbReference type="ChEBI" id="CHEBI:30616"/>
        <dbReference type="ChEBI" id="CHEBI:57705"/>
        <dbReference type="ChEBI" id="CHEBI:64353"/>
        <dbReference type="ChEBI" id="CHEBI:456216"/>
        <dbReference type="EC" id="2.7.1.176"/>
    </reaction>
</comment>
<organism evidence="8 9">
    <name type="scientific">Nocardioides seonyuensis</name>
    <dbReference type="NCBI Taxonomy" id="2518371"/>
    <lineage>
        <taxon>Bacteria</taxon>
        <taxon>Bacillati</taxon>
        <taxon>Actinomycetota</taxon>
        <taxon>Actinomycetes</taxon>
        <taxon>Propionibacteriales</taxon>
        <taxon>Nocardioidaceae</taxon>
        <taxon>Nocardioides</taxon>
    </lineage>
</organism>
<dbReference type="InterPro" id="IPR010488">
    <property type="entry name" value="Zeta_toxin_domain"/>
</dbReference>
<dbReference type="AlphaFoldDB" id="A0A4P7IH76"/>